<accession>T1HZP3</accession>
<dbReference type="InterPro" id="IPR036691">
    <property type="entry name" value="Endo/exonu/phosph_ase_sf"/>
</dbReference>
<dbReference type="FunCoup" id="T1HZP3">
    <property type="interactions" value="1275"/>
</dbReference>
<evidence type="ECO:0000313" key="2">
    <source>
        <dbReference type="EnsemblMetazoa" id="RPRC009513-PA"/>
    </source>
</evidence>
<dbReference type="InterPro" id="IPR000300">
    <property type="entry name" value="IPPc"/>
</dbReference>
<dbReference type="SUPFAM" id="SSF56219">
    <property type="entry name" value="DNase I-like"/>
    <property type="match status" value="1"/>
</dbReference>
<dbReference type="EMBL" id="ACPB03022709">
    <property type="status" value="NOT_ANNOTATED_CDS"/>
    <property type="molecule type" value="Genomic_DNA"/>
</dbReference>
<dbReference type="eggNOG" id="KOG0565">
    <property type="taxonomic scope" value="Eukaryota"/>
</dbReference>
<dbReference type="Pfam" id="PF22669">
    <property type="entry name" value="Exo_endo_phos2"/>
    <property type="match status" value="1"/>
</dbReference>
<dbReference type="Gene3D" id="3.60.10.10">
    <property type="entry name" value="Endonuclease/exonuclease/phosphatase"/>
    <property type="match status" value="1"/>
</dbReference>
<protein>
    <submittedName>
        <fullName evidence="2">IPPc domain-containing protein</fullName>
    </submittedName>
</protein>
<dbReference type="PROSITE" id="PS51257">
    <property type="entry name" value="PROKAR_LIPOPROTEIN"/>
    <property type="match status" value="1"/>
</dbReference>
<keyword evidence="3" id="KW-1185">Reference proteome</keyword>
<dbReference type="HOGENOM" id="CLU_799734_0_0_1"/>
<dbReference type="GO" id="GO:0046856">
    <property type="term" value="P:phosphatidylinositol dephosphorylation"/>
    <property type="evidence" value="ECO:0007669"/>
    <property type="project" value="InterPro"/>
</dbReference>
<dbReference type="InterPro" id="IPR046985">
    <property type="entry name" value="IP5"/>
</dbReference>
<dbReference type="GeneID" id="141461961"/>
<sequence length="321" mass="36584">MKVLILPVFTIIILACVGLAAKERDFTIHVATWNVNGRKPTTITNLIGQNSDKYENLPDMVIVGLQEVTMSAVKAVSNALTGELWSETMEKTLKSNYQKVKSVALLGIVLNVFVKLNSAWALKNAAVDEVTTGMAGLYGNKGGVIMKFQLHDLMFCIVNAHFHAHDKGQESRIKDYKEINEGREKLCTPKSDFIFWLGDLNFRIVEKDKYTPESIEKFIKKKDYDELLANEQLKEAKDAGKIFKDYQEGKIKFAPTFKLNVDEGTYNLKRRPSWTDRVLYKSETNKNIDVLAYHSLENHTRSDHFPVMAQYKIKVPDNDKK</sequence>
<dbReference type="EnsemblMetazoa" id="RPRC009513-RA">
    <property type="protein sequence ID" value="RPRC009513-PA"/>
    <property type="gene ID" value="RPRC009513"/>
</dbReference>
<feature type="domain" description="Inositol polyphosphate-related phosphatase" evidence="1">
    <location>
        <begin position="24"/>
        <end position="319"/>
    </location>
</feature>
<evidence type="ECO:0000313" key="3">
    <source>
        <dbReference type="Proteomes" id="UP000015103"/>
    </source>
</evidence>
<proteinExistence type="predicted"/>
<dbReference type="InParanoid" id="T1HZP3"/>
<dbReference type="RefSeq" id="XP_073999562.1">
    <property type="nucleotide sequence ID" value="XM_074143461.1"/>
</dbReference>
<dbReference type="VEuPathDB" id="VectorBase:RPRC009513"/>
<dbReference type="GO" id="GO:0004439">
    <property type="term" value="F:phosphatidylinositol-4,5-bisphosphate 5-phosphatase activity"/>
    <property type="evidence" value="ECO:0007669"/>
    <property type="project" value="TreeGrafter"/>
</dbReference>
<dbReference type="PANTHER" id="PTHR11200">
    <property type="entry name" value="INOSITOL 5-PHOSPHATASE"/>
    <property type="match status" value="1"/>
</dbReference>
<dbReference type="SMART" id="SM00128">
    <property type="entry name" value="IPPc"/>
    <property type="match status" value="1"/>
</dbReference>
<organism evidence="2 3">
    <name type="scientific">Rhodnius prolixus</name>
    <name type="common">Triatomid bug</name>
    <dbReference type="NCBI Taxonomy" id="13249"/>
    <lineage>
        <taxon>Eukaryota</taxon>
        <taxon>Metazoa</taxon>
        <taxon>Ecdysozoa</taxon>
        <taxon>Arthropoda</taxon>
        <taxon>Hexapoda</taxon>
        <taxon>Insecta</taxon>
        <taxon>Pterygota</taxon>
        <taxon>Neoptera</taxon>
        <taxon>Paraneoptera</taxon>
        <taxon>Hemiptera</taxon>
        <taxon>Heteroptera</taxon>
        <taxon>Panheteroptera</taxon>
        <taxon>Cimicomorpha</taxon>
        <taxon>Reduviidae</taxon>
        <taxon>Triatominae</taxon>
        <taxon>Rhodnius</taxon>
    </lineage>
</organism>
<dbReference type="Proteomes" id="UP000015103">
    <property type="component" value="Unassembled WGS sequence"/>
</dbReference>
<dbReference type="OMA" id="DMFIILQ"/>
<reference evidence="2" key="1">
    <citation type="submission" date="2015-05" db="UniProtKB">
        <authorList>
            <consortium name="EnsemblMetazoa"/>
        </authorList>
    </citation>
    <scope>IDENTIFICATION</scope>
</reference>
<evidence type="ECO:0000259" key="1">
    <source>
        <dbReference type="SMART" id="SM00128"/>
    </source>
</evidence>
<name>T1HZP3_RHOPR</name>
<dbReference type="STRING" id="13249.T1HZP3"/>
<dbReference type="AlphaFoldDB" id="T1HZP3"/>